<protein>
    <submittedName>
        <fullName evidence="1">Uncharacterized protein</fullName>
    </submittedName>
</protein>
<dbReference type="AlphaFoldDB" id="A0A139AII2"/>
<proteinExistence type="predicted"/>
<sequence length="148" mass="16848">MSLAYVDGNPRSSKNPMTTSNGRTDFLYLMLKLVILIVWEFVDQDQCTCSGRQTRDPRDVPSHPHQGILHKQPMHNETLQYIRAGVWATATFPPQYHWVLHSSTTKPSFRSFFYARFCCLEHFSEPHSRGSFVSSSASECIEGFGCLG</sequence>
<keyword evidence="2" id="KW-1185">Reference proteome</keyword>
<gene>
    <name evidence="1" type="ORF">M427DRAFT_288108</name>
</gene>
<evidence type="ECO:0000313" key="1">
    <source>
        <dbReference type="EMBL" id="KXS16597.1"/>
    </source>
</evidence>
<organism evidence="1 2">
    <name type="scientific">Gonapodya prolifera (strain JEL478)</name>
    <name type="common">Monoblepharis prolifera</name>
    <dbReference type="NCBI Taxonomy" id="1344416"/>
    <lineage>
        <taxon>Eukaryota</taxon>
        <taxon>Fungi</taxon>
        <taxon>Fungi incertae sedis</taxon>
        <taxon>Chytridiomycota</taxon>
        <taxon>Chytridiomycota incertae sedis</taxon>
        <taxon>Monoblepharidomycetes</taxon>
        <taxon>Monoblepharidales</taxon>
        <taxon>Gonapodyaceae</taxon>
        <taxon>Gonapodya</taxon>
    </lineage>
</organism>
<accession>A0A139AII2</accession>
<name>A0A139AII2_GONPJ</name>
<dbReference type="EMBL" id="KQ965751">
    <property type="protein sequence ID" value="KXS16597.1"/>
    <property type="molecule type" value="Genomic_DNA"/>
</dbReference>
<reference evidence="1 2" key="1">
    <citation type="journal article" date="2015" name="Genome Biol. Evol.">
        <title>Phylogenomic analyses indicate that early fungi evolved digesting cell walls of algal ancestors of land plants.</title>
        <authorList>
            <person name="Chang Y."/>
            <person name="Wang S."/>
            <person name="Sekimoto S."/>
            <person name="Aerts A.L."/>
            <person name="Choi C."/>
            <person name="Clum A."/>
            <person name="LaButti K.M."/>
            <person name="Lindquist E.A."/>
            <person name="Yee Ngan C."/>
            <person name="Ohm R.A."/>
            <person name="Salamov A.A."/>
            <person name="Grigoriev I.V."/>
            <person name="Spatafora J.W."/>
            <person name="Berbee M.L."/>
        </authorList>
    </citation>
    <scope>NUCLEOTIDE SEQUENCE [LARGE SCALE GENOMIC DNA]</scope>
    <source>
        <strain evidence="1 2">JEL478</strain>
    </source>
</reference>
<evidence type="ECO:0000313" key="2">
    <source>
        <dbReference type="Proteomes" id="UP000070544"/>
    </source>
</evidence>
<dbReference type="OrthoDB" id="2156462at2759"/>
<dbReference type="Proteomes" id="UP000070544">
    <property type="component" value="Unassembled WGS sequence"/>
</dbReference>